<dbReference type="SUPFAM" id="SSF51556">
    <property type="entry name" value="Metallo-dependent hydrolases"/>
    <property type="match status" value="1"/>
</dbReference>
<comment type="caution">
    <text evidence="3">The sequence shown here is derived from an EMBL/GenBank/DDBJ whole genome shotgun (WGS) entry which is preliminary data.</text>
</comment>
<dbReference type="RefSeq" id="WP_144250914.1">
    <property type="nucleotide sequence ID" value="NZ_VLPK01000014.1"/>
</dbReference>
<evidence type="ECO:0000259" key="2">
    <source>
        <dbReference type="Pfam" id="PF01979"/>
    </source>
</evidence>
<keyword evidence="1 3" id="KW-0378">Hydrolase</keyword>
<dbReference type="Gene3D" id="2.30.40.10">
    <property type="entry name" value="Urease, subunit C, domain 1"/>
    <property type="match status" value="1"/>
</dbReference>
<accession>A0A556M4T8</accession>
<dbReference type="GO" id="GO:0016810">
    <property type="term" value="F:hydrolase activity, acting on carbon-nitrogen (but not peptide) bonds"/>
    <property type="evidence" value="ECO:0007669"/>
    <property type="project" value="InterPro"/>
</dbReference>
<sequence length="233" mass="25738">MNNKKILIKGGTIITQDEKQQIFQQTDLLITGDKITAIGKNMDVDDAETIDASKMIVMPGLIDTHRHVWESILRGTAVDYSLMEYLQHILGTLAPAFRAEDVYTANLIGALEALDNGITTVMDWSHIMNSPAHADGAIKGLKDAGIRAVFGYGTPGTSVWEWFYESSRLHPLDIERVLTEHFSSADQLVTPALAIRGPEYSLFDVAKQDIELARKFGLPISMHVGCGTFADKY</sequence>
<dbReference type="EMBL" id="VLPK01000014">
    <property type="protein sequence ID" value="TSJ34885.1"/>
    <property type="molecule type" value="Genomic_DNA"/>
</dbReference>
<dbReference type="Gene3D" id="3.20.20.140">
    <property type="entry name" value="Metal-dependent hydrolases"/>
    <property type="match status" value="1"/>
</dbReference>
<dbReference type="AlphaFoldDB" id="A0A556M4T8"/>
<evidence type="ECO:0000313" key="3">
    <source>
        <dbReference type="EMBL" id="TSJ34885.1"/>
    </source>
</evidence>
<feature type="non-terminal residue" evidence="3">
    <location>
        <position position="233"/>
    </location>
</feature>
<evidence type="ECO:0000313" key="4">
    <source>
        <dbReference type="Proteomes" id="UP000318733"/>
    </source>
</evidence>
<dbReference type="InterPro" id="IPR050287">
    <property type="entry name" value="MTA/SAH_deaminase"/>
</dbReference>
<name>A0A556M4T8_9SPHI</name>
<protein>
    <submittedName>
        <fullName evidence="3">Amidohydrolase family protein</fullName>
    </submittedName>
</protein>
<gene>
    <name evidence="3" type="ORF">FO440_24250</name>
</gene>
<dbReference type="OrthoDB" id="9767366at2"/>
<dbReference type="Pfam" id="PF01979">
    <property type="entry name" value="Amidohydro_1"/>
    <property type="match status" value="1"/>
</dbReference>
<dbReference type="Proteomes" id="UP000318733">
    <property type="component" value="Unassembled WGS sequence"/>
</dbReference>
<reference evidence="3 4" key="1">
    <citation type="submission" date="2019-07" db="EMBL/GenBank/DDBJ databases">
        <authorList>
            <person name="Huq M.A."/>
        </authorList>
    </citation>
    <scope>NUCLEOTIDE SEQUENCE [LARGE SCALE GENOMIC DNA]</scope>
    <source>
        <strain evidence="3 4">MAH-19</strain>
    </source>
</reference>
<feature type="domain" description="Amidohydrolase-related" evidence="2">
    <location>
        <begin position="56"/>
        <end position="226"/>
    </location>
</feature>
<dbReference type="InterPro" id="IPR006680">
    <property type="entry name" value="Amidohydro-rel"/>
</dbReference>
<dbReference type="InterPro" id="IPR032466">
    <property type="entry name" value="Metal_Hydrolase"/>
</dbReference>
<dbReference type="PANTHER" id="PTHR43794">
    <property type="entry name" value="AMINOHYDROLASE SSNA-RELATED"/>
    <property type="match status" value="1"/>
</dbReference>
<dbReference type="InterPro" id="IPR011059">
    <property type="entry name" value="Metal-dep_hydrolase_composite"/>
</dbReference>
<keyword evidence="4" id="KW-1185">Reference proteome</keyword>
<organism evidence="3 4">
    <name type="scientific">Mucilaginibacter corticis</name>
    <dbReference type="NCBI Taxonomy" id="2597670"/>
    <lineage>
        <taxon>Bacteria</taxon>
        <taxon>Pseudomonadati</taxon>
        <taxon>Bacteroidota</taxon>
        <taxon>Sphingobacteriia</taxon>
        <taxon>Sphingobacteriales</taxon>
        <taxon>Sphingobacteriaceae</taxon>
        <taxon>Mucilaginibacter</taxon>
    </lineage>
</organism>
<evidence type="ECO:0000256" key="1">
    <source>
        <dbReference type="ARBA" id="ARBA00022801"/>
    </source>
</evidence>
<proteinExistence type="predicted"/>
<dbReference type="SUPFAM" id="SSF51338">
    <property type="entry name" value="Composite domain of metallo-dependent hydrolases"/>
    <property type="match status" value="1"/>
</dbReference>
<dbReference type="PANTHER" id="PTHR43794:SF11">
    <property type="entry name" value="AMIDOHYDROLASE-RELATED DOMAIN-CONTAINING PROTEIN"/>
    <property type="match status" value="1"/>
</dbReference>